<dbReference type="OMA" id="SAAHYAM"/>
<feature type="region of interest" description="Disordered" evidence="7">
    <location>
        <begin position="613"/>
        <end position="639"/>
    </location>
</feature>
<name>H3D838_TETNG</name>
<keyword evidence="5" id="KW-0965">Cell junction</keyword>
<reference evidence="8" key="2">
    <citation type="submission" date="2025-08" db="UniProtKB">
        <authorList>
            <consortium name="Ensembl"/>
        </authorList>
    </citation>
    <scope>IDENTIFICATION</scope>
</reference>
<evidence type="ECO:0000256" key="3">
    <source>
        <dbReference type="ARBA" id="ARBA00022737"/>
    </source>
</evidence>
<feature type="repeat" description="ARM" evidence="6">
    <location>
        <begin position="460"/>
        <end position="503"/>
    </location>
</feature>
<evidence type="ECO:0000256" key="1">
    <source>
        <dbReference type="ARBA" id="ARBA00004282"/>
    </source>
</evidence>
<evidence type="ECO:0000256" key="6">
    <source>
        <dbReference type="PROSITE-ProRule" id="PRU00259"/>
    </source>
</evidence>
<keyword evidence="3" id="KW-0677">Repeat</keyword>
<evidence type="ECO:0000256" key="4">
    <source>
        <dbReference type="ARBA" id="ARBA00022889"/>
    </source>
</evidence>
<reference evidence="8" key="3">
    <citation type="submission" date="2025-09" db="UniProtKB">
        <authorList>
            <consortium name="Ensembl"/>
        </authorList>
    </citation>
    <scope>IDENTIFICATION</scope>
</reference>
<dbReference type="SMART" id="SM00185">
    <property type="entry name" value="ARM"/>
    <property type="match status" value="4"/>
</dbReference>
<feature type="compositionally biased region" description="Polar residues" evidence="7">
    <location>
        <begin position="628"/>
        <end position="639"/>
    </location>
</feature>
<dbReference type="GO" id="GO:0005886">
    <property type="term" value="C:plasma membrane"/>
    <property type="evidence" value="ECO:0007669"/>
    <property type="project" value="TreeGrafter"/>
</dbReference>
<dbReference type="PROSITE" id="PS50176">
    <property type="entry name" value="ARM_REPEAT"/>
    <property type="match status" value="2"/>
</dbReference>
<evidence type="ECO:0000256" key="7">
    <source>
        <dbReference type="SAM" id="MobiDB-lite"/>
    </source>
</evidence>
<evidence type="ECO:0000313" key="8">
    <source>
        <dbReference type="Ensembl" id="ENSTNIP00000016679.1"/>
    </source>
</evidence>
<sequence length="856" mass="94088">MSTAASDGVFLSALQPNSSVTTYGLPSNLRLGNGGSASDEASRAQRVQQQVQMRLAEKSTLPRQNGSAAHYAMSDYGGSSTMKYPQTSFTPSFSSKSSFGYSSSRTMVSPAESTASHGEKLQPIRSRITWREKQQRSLGSDISSLPSKFLPNLESGDRGPVMHQRPGFSCQSAGPDVAQYHKIYQESMRMGHYQGSMRPQNQIEHEPVPMPAIGQYNPWMADGSDAGSMVSDRDAVFNRQYSQSTVSGYAGSMRQGGAVTSFPMRRSLSGTLSRTAGLGGGEVEMVHQQSFKGPAHRTISRITRRNQMGSVAGMDGSFIASGLPPGTQGSLSMQRQGTLSRAMSVKSMHSVGRGRDVSELMEMGAGMGNLNGITSLDMPSAVQYLSDSDPEMQVLGAAYIQHECYNDSDAKVAVRRLKGIRELVKLFNSDSQEVQRFATGATRNLIFENMDNKVELIEEGGIPQLIEALRENDDDELRKNITGILWNLSSKDNLKQKLARETLPELTEKILIPFSQREADNQLSPSEGEIFYNTTGCLSTCRNLSSVNENTRQQMRQMHGLVDALVNYIKASLDDNKTEDKGVENSLCILRNLSYQLYNEIPPSALVRLNGQTRDQSSGKGEAIGCFTPQSKKTKNSNSQDISTFTEVARVPKGMEWLWHPQIMGVYNSVLRQCEINSTAREAAAGALQNITAGDKRWASVLSRVALEQERMLPVILDLLRTNNDLELRSLTGFLRNMSRHAKDKNDMSTKVVNTLVSKLPADGNQKEPSSEVVVNICGVLNNLVTSSYLAARDISFFDGLPKLVGIKESHDNSSGKVKAAKAASTVLCNMFQYKKLHKTYKAKGFMRRDFEDISF</sequence>
<keyword evidence="4" id="KW-0130">Cell adhesion</keyword>
<dbReference type="STRING" id="99883.ENSTNIP00000016679"/>
<evidence type="ECO:0000256" key="5">
    <source>
        <dbReference type="ARBA" id="ARBA00022949"/>
    </source>
</evidence>
<dbReference type="PANTHER" id="PTHR10372">
    <property type="entry name" value="PLAKOPHILLIN-RELATED"/>
    <property type="match status" value="1"/>
</dbReference>
<dbReference type="Pfam" id="PF00514">
    <property type="entry name" value="Arm"/>
    <property type="match status" value="1"/>
</dbReference>
<dbReference type="InterPro" id="IPR016024">
    <property type="entry name" value="ARM-type_fold"/>
</dbReference>
<organism evidence="8 9">
    <name type="scientific">Tetraodon nigroviridis</name>
    <name type="common">Spotted green pufferfish</name>
    <name type="synonym">Chelonodon nigroviridis</name>
    <dbReference type="NCBI Taxonomy" id="99883"/>
    <lineage>
        <taxon>Eukaryota</taxon>
        <taxon>Metazoa</taxon>
        <taxon>Chordata</taxon>
        <taxon>Craniata</taxon>
        <taxon>Vertebrata</taxon>
        <taxon>Euteleostomi</taxon>
        <taxon>Actinopterygii</taxon>
        <taxon>Neopterygii</taxon>
        <taxon>Teleostei</taxon>
        <taxon>Neoteleostei</taxon>
        <taxon>Acanthomorphata</taxon>
        <taxon>Eupercaria</taxon>
        <taxon>Tetraodontiformes</taxon>
        <taxon>Tetradontoidea</taxon>
        <taxon>Tetraodontidae</taxon>
        <taxon>Tetraodon</taxon>
    </lineage>
</organism>
<evidence type="ECO:0000256" key="2">
    <source>
        <dbReference type="ARBA" id="ARBA00005462"/>
    </source>
</evidence>
<dbReference type="GO" id="GO:0005634">
    <property type="term" value="C:nucleus"/>
    <property type="evidence" value="ECO:0007669"/>
    <property type="project" value="TreeGrafter"/>
</dbReference>
<proteinExistence type="inferred from homology"/>
<dbReference type="Proteomes" id="UP000007303">
    <property type="component" value="Unassembled WGS sequence"/>
</dbReference>
<dbReference type="GO" id="GO:0005912">
    <property type="term" value="C:adherens junction"/>
    <property type="evidence" value="ECO:0007669"/>
    <property type="project" value="TreeGrafter"/>
</dbReference>
<dbReference type="GO" id="GO:0005737">
    <property type="term" value="C:cytoplasm"/>
    <property type="evidence" value="ECO:0007669"/>
    <property type="project" value="TreeGrafter"/>
</dbReference>
<evidence type="ECO:0000313" key="9">
    <source>
        <dbReference type="Proteomes" id="UP000007303"/>
    </source>
</evidence>
<dbReference type="InterPro" id="IPR000225">
    <property type="entry name" value="Armadillo"/>
</dbReference>
<dbReference type="GeneTree" id="ENSGT00940000159515"/>
<dbReference type="GO" id="GO:0098609">
    <property type="term" value="P:cell-cell adhesion"/>
    <property type="evidence" value="ECO:0007669"/>
    <property type="project" value="InterPro"/>
</dbReference>
<dbReference type="SUPFAM" id="SSF48371">
    <property type="entry name" value="ARM repeat"/>
    <property type="match status" value="1"/>
</dbReference>
<keyword evidence="9" id="KW-1185">Reference proteome</keyword>
<protein>
    <submittedName>
        <fullName evidence="8">Plakophilin 3a</fullName>
    </submittedName>
</protein>
<dbReference type="Ensembl" id="ENSTNIT00000016893.1">
    <property type="protein sequence ID" value="ENSTNIP00000016679.1"/>
    <property type="gene ID" value="ENSTNIG00000013679.1"/>
</dbReference>
<comment type="similarity">
    <text evidence="2">Belongs to the beta-catenin family.</text>
</comment>
<dbReference type="FunCoup" id="H3D838">
    <property type="interactions" value="733"/>
</dbReference>
<reference evidence="9" key="1">
    <citation type="journal article" date="2004" name="Nature">
        <title>Genome duplication in the teleost fish Tetraodon nigroviridis reveals the early vertebrate proto-karyotype.</title>
        <authorList>
            <person name="Jaillon O."/>
            <person name="Aury J.-M."/>
            <person name="Brunet F."/>
            <person name="Petit J.-L."/>
            <person name="Stange-Thomann N."/>
            <person name="Mauceli E."/>
            <person name="Bouneau L."/>
            <person name="Fischer C."/>
            <person name="Ozouf-Costaz C."/>
            <person name="Bernot A."/>
            <person name="Nicaud S."/>
            <person name="Jaffe D."/>
            <person name="Fisher S."/>
            <person name="Lutfalla G."/>
            <person name="Dossat C."/>
            <person name="Segurens B."/>
            <person name="Dasilva C."/>
            <person name="Salanoubat M."/>
            <person name="Levy M."/>
            <person name="Boudet N."/>
            <person name="Castellano S."/>
            <person name="Anthouard V."/>
            <person name="Jubin C."/>
            <person name="Castelli V."/>
            <person name="Katinka M."/>
            <person name="Vacherie B."/>
            <person name="Biemont C."/>
            <person name="Skalli Z."/>
            <person name="Cattolico L."/>
            <person name="Poulain J."/>
            <person name="De Berardinis V."/>
            <person name="Cruaud C."/>
            <person name="Duprat S."/>
            <person name="Brottier P."/>
            <person name="Coutanceau J.-P."/>
            <person name="Gouzy J."/>
            <person name="Parra G."/>
            <person name="Lardier G."/>
            <person name="Chapple C."/>
            <person name="McKernan K.J."/>
            <person name="McEwan P."/>
            <person name="Bosak S."/>
            <person name="Kellis M."/>
            <person name="Volff J.-N."/>
            <person name="Guigo R."/>
            <person name="Zody M.C."/>
            <person name="Mesirov J."/>
            <person name="Lindblad-Toh K."/>
            <person name="Birren B."/>
            <person name="Nusbaum C."/>
            <person name="Kahn D."/>
            <person name="Robinson-Rechavi M."/>
            <person name="Laudet V."/>
            <person name="Schachter V."/>
            <person name="Quetier F."/>
            <person name="Saurin W."/>
            <person name="Scarpelli C."/>
            <person name="Wincker P."/>
            <person name="Lander E.S."/>
            <person name="Weissenbach J."/>
            <person name="Roest Crollius H."/>
        </authorList>
    </citation>
    <scope>NUCLEOTIDE SEQUENCE [LARGE SCALE GENOMIC DNA]</scope>
</reference>
<dbReference type="PANTHER" id="PTHR10372:SF1">
    <property type="entry name" value="PLAKOPHILIN-3"/>
    <property type="match status" value="1"/>
</dbReference>
<dbReference type="AlphaFoldDB" id="H3D838"/>
<dbReference type="InterPro" id="IPR028435">
    <property type="entry name" value="Plakophilin/d_Catenin"/>
</dbReference>
<accession>H3D838</accession>
<dbReference type="InterPro" id="IPR011989">
    <property type="entry name" value="ARM-like"/>
</dbReference>
<feature type="region of interest" description="Disordered" evidence="7">
    <location>
        <begin position="18"/>
        <end position="51"/>
    </location>
</feature>
<dbReference type="HOGENOM" id="CLU_009111_2_0_1"/>
<feature type="repeat" description="ARM" evidence="6">
    <location>
        <begin position="418"/>
        <end position="460"/>
    </location>
</feature>
<dbReference type="InParanoid" id="H3D838"/>
<dbReference type="Gene3D" id="1.25.10.10">
    <property type="entry name" value="Leucine-rich Repeat Variant"/>
    <property type="match status" value="1"/>
</dbReference>
<comment type="subcellular location">
    <subcellularLocation>
        <location evidence="1">Cell junction</location>
    </subcellularLocation>
</comment>